<proteinExistence type="predicted"/>
<dbReference type="EMBL" id="AP022614">
    <property type="protein sequence ID" value="BBZ43989.1"/>
    <property type="molecule type" value="Genomic_DNA"/>
</dbReference>
<feature type="compositionally biased region" description="Low complexity" evidence="1">
    <location>
        <begin position="103"/>
        <end position="116"/>
    </location>
</feature>
<feature type="compositionally biased region" description="Pro residues" evidence="1">
    <location>
        <begin position="117"/>
        <end position="130"/>
    </location>
</feature>
<keyword evidence="2" id="KW-1133">Transmembrane helix</keyword>
<keyword evidence="2" id="KW-0812">Transmembrane</keyword>
<feature type="transmembrane region" description="Helical" evidence="2">
    <location>
        <begin position="36"/>
        <end position="60"/>
    </location>
</feature>
<name>A0A7I7YQN6_9MYCO</name>
<organism evidence="3 4">
    <name type="scientific">Mycobacterium parmense</name>
    <dbReference type="NCBI Taxonomy" id="185642"/>
    <lineage>
        <taxon>Bacteria</taxon>
        <taxon>Bacillati</taxon>
        <taxon>Actinomycetota</taxon>
        <taxon>Actinomycetes</taxon>
        <taxon>Mycobacteriales</taxon>
        <taxon>Mycobacteriaceae</taxon>
        <taxon>Mycobacterium</taxon>
        <taxon>Mycobacterium simiae complex</taxon>
    </lineage>
</organism>
<protein>
    <submittedName>
        <fullName evidence="3">Uncharacterized protein</fullName>
    </submittedName>
</protein>
<keyword evidence="2" id="KW-0472">Membrane</keyword>
<evidence type="ECO:0000256" key="2">
    <source>
        <dbReference type="SAM" id="Phobius"/>
    </source>
</evidence>
<sequence>MVPTLGDVRTTSFSDMTEPIESSVARDVLPSRLGQAVAVVVIVAGVVFVAAVVFFTGAVLGASRGGYGDPDGWPGAGQHGPGGRPGTCPMMDGGPMTGGGMMGPDWMPGRMMGPGSSPMPPTPTPAAPRP</sequence>
<gene>
    <name evidence="3" type="ORF">MPRM_12700</name>
</gene>
<feature type="region of interest" description="Disordered" evidence="1">
    <location>
        <begin position="65"/>
        <end position="130"/>
    </location>
</feature>
<evidence type="ECO:0000256" key="1">
    <source>
        <dbReference type="SAM" id="MobiDB-lite"/>
    </source>
</evidence>
<feature type="compositionally biased region" description="Gly residues" evidence="1">
    <location>
        <begin position="65"/>
        <end position="85"/>
    </location>
</feature>
<dbReference type="Proteomes" id="UP000467105">
    <property type="component" value="Chromosome"/>
</dbReference>
<dbReference type="AlphaFoldDB" id="A0A7I7YQN6"/>
<evidence type="ECO:0000313" key="3">
    <source>
        <dbReference type="EMBL" id="BBZ43989.1"/>
    </source>
</evidence>
<keyword evidence="4" id="KW-1185">Reference proteome</keyword>
<reference evidence="3 4" key="1">
    <citation type="journal article" date="2019" name="Emerg. Microbes Infect.">
        <title>Comprehensive subspecies identification of 175 nontuberculous mycobacteria species based on 7547 genomic profiles.</title>
        <authorList>
            <person name="Matsumoto Y."/>
            <person name="Kinjo T."/>
            <person name="Motooka D."/>
            <person name="Nabeya D."/>
            <person name="Jung N."/>
            <person name="Uechi K."/>
            <person name="Horii T."/>
            <person name="Iida T."/>
            <person name="Fujita J."/>
            <person name="Nakamura S."/>
        </authorList>
    </citation>
    <scope>NUCLEOTIDE SEQUENCE [LARGE SCALE GENOMIC DNA]</scope>
    <source>
        <strain evidence="3 4">JCM 14742</strain>
    </source>
</reference>
<evidence type="ECO:0000313" key="4">
    <source>
        <dbReference type="Proteomes" id="UP000467105"/>
    </source>
</evidence>
<accession>A0A7I7YQN6</accession>